<evidence type="ECO:0000313" key="3">
    <source>
        <dbReference type="Proteomes" id="UP000002522"/>
    </source>
</evidence>
<dbReference type="HOGENOM" id="CLU_2735741_0_0_14"/>
<dbReference type="KEGG" id="mpe:MYPE835"/>
<keyword evidence="1" id="KW-0812">Transmembrane</keyword>
<dbReference type="AlphaFoldDB" id="Q8EWW6"/>
<reference evidence="2 3" key="1">
    <citation type="journal article" date="2002" name="Nucleic Acids Res.">
        <title>The complete genomic sequence of Mycoplasma penetrans, an intracellular bacterial pathogen in humans.</title>
        <authorList>
            <person name="Sasaki Y."/>
            <person name="Ishikawa J."/>
            <person name="Yamashita A."/>
            <person name="Oshima K."/>
            <person name="Kenri T."/>
            <person name="Furuya K."/>
            <person name="Yoshino C."/>
            <person name="Horino A."/>
            <person name="Shiba T."/>
            <person name="Sasaki T."/>
            <person name="Hattori M."/>
        </authorList>
    </citation>
    <scope>NUCLEOTIDE SEQUENCE [LARGE SCALE GENOMIC DNA]</scope>
    <source>
        <strain evidence="2 3">HF-2</strain>
    </source>
</reference>
<keyword evidence="1" id="KW-0472">Membrane</keyword>
<protein>
    <submittedName>
        <fullName evidence="2">Uncharacterized protein</fullName>
    </submittedName>
</protein>
<proteinExistence type="predicted"/>
<dbReference type="EMBL" id="BA000026">
    <property type="protein sequence ID" value="BAC43874.1"/>
    <property type="molecule type" value="Genomic_DNA"/>
</dbReference>
<sequence>MGFIYKIRKPQRIKETKSADVLILESVNRNYNNKFHMKYIEKQMLILKIKLIYLVMMLIYQFTIVINIKNS</sequence>
<organism evidence="2 3">
    <name type="scientific">Malacoplasma penetrans (strain HF-2)</name>
    <name type="common">Mycoplasma penetrans</name>
    <dbReference type="NCBI Taxonomy" id="272633"/>
    <lineage>
        <taxon>Bacteria</taxon>
        <taxon>Bacillati</taxon>
        <taxon>Mycoplasmatota</taxon>
        <taxon>Mycoplasmoidales</taxon>
        <taxon>Mycoplasmoidaceae</taxon>
        <taxon>Malacoplasma</taxon>
    </lineage>
</organism>
<gene>
    <name evidence="2" type="ordered locus">MYPE835</name>
</gene>
<name>Q8EWW6_MALP2</name>
<feature type="transmembrane region" description="Helical" evidence="1">
    <location>
        <begin position="51"/>
        <end position="68"/>
    </location>
</feature>
<keyword evidence="3" id="KW-1185">Reference proteome</keyword>
<dbReference type="Proteomes" id="UP000002522">
    <property type="component" value="Chromosome"/>
</dbReference>
<keyword evidence="1" id="KW-1133">Transmembrane helix</keyword>
<accession>Q8EWW6</accession>
<evidence type="ECO:0000256" key="1">
    <source>
        <dbReference type="SAM" id="Phobius"/>
    </source>
</evidence>
<dbReference type="InParanoid" id="Q8EWW6"/>
<evidence type="ECO:0000313" key="2">
    <source>
        <dbReference type="EMBL" id="BAC43874.1"/>
    </source>
</evidence>